<evidence type="ECO:0000313" key="4">
    <source>
        <dbReference type="EMBL" id="QDT20837.1"/>
    </source>
</evidence>
<dbReference type="Proteomes" id="UP000320421">
    <property type="component" value="Chromosome"/>
</dbReference>
<protein>
    <submittedName>
        <fullName evidence="4">CBS domain protein</fullName>
    </submittedName>
</protein>
<dbReference type="RefSeq" id="WP_197997124.1">
    <property type="nucleotide sequence ID" value="NZ_CP036266.1"/>
</dbReference>
<evidence type="ECO:0000256" key="2">
    <source>
        <dbReference type="PROSITE-ProRule" id="PRU00703"/>
    </source>
</evidence>
<feature type="domain" description="CBS" evidence="3">
    <location>
        <begin position="1"/>
        <end position="57"/>
    </location>
</feature>
<keyword evidence="5" id="KW-1185">Reference proteome</keyword>
<dbReference type="Pfam" id="PF00571">
    <property type="entry name" value="CBS"/>
    <property type="match status" value="4"/>
</dbReference>
<evidence type="ECO:0000259" key="3">
    <source>
        <dbReference type="PROSITE" id="PS51371"/>
    </source>
</evidence>
<sequence length="289" mass="32313">MSQQVHSLLPATPIPEGIHQLLTGQYSEMPIVNKSGEYCGMFSEKCCVKILSYLADLIDVKQHTSFRAADVMIPRHKLFMLNPEHDVISAISALLEKKYTGAPVVDSQGRCLGVFSERTCLGYVIEAIYSRVPSAQVQEFTDSDSNRLIDLETGLQKILSIFDETFYGRLPVIQNDEIAGQVSRRDVLKHSTILSNIMQSRLNAPHIDVGIPEVRTADYSKAHDTFLNHPVSVFTEENSYTIGPEMSLLSVAQLFFDSPHRRFPVVEAGKLIGLVDRCDVLRSAIKLFK</sequence>
<feature type="domain" description="CBS" evidence="3">
    <location>
        <begin position="72"/>
        <end position="130"/>
    </location>
</feature>
<dbReference type="InterPro" id="IPR046342">
    <property type="entry name" value="CBS_dom_sf"/>
</dbReference>
<gene>
    <name evidence="4" type="ORF">HG66A1_26270</name>
</gene>
<accession>A0A517PN76</accession>
<name>A0A517PN76_9PLAN</name>
<keyword evidence="1 2" id="KW-0129">CBS domain</keyword>
<dbReference type="PANTHER" id="PTHR43080:SF26">
    <property type="entry name" value="REGULATORY PROTEIN"/>
    <property type="match status" value="1"/>
</dbReference>
<dbReference type="EMBL" id="CP036266">
    <property type="protein sequence ID" value="QDT20837.1"/>
    <property type="molecule type" value="Genomic_DNA"/>
</dbReference>
<evidence type="ECO:0000313" key="5">
    <source>
        <dbReference type="Proteomes" id="UP000320421"/>
    </source>
</evidence>
<dbReference type="InterPro" id="IPR051257">
    <property type="entry name" value="Diverse_CBS-Domain"/>
</dbReference>
<dbReference type="SUPFAM" id="SSF54631">
    <property type="entry name" value="CBS-domain pair"/>
    <property type="match status" value="2"/>
</dbReference>
<dbReference type="Gene3D" id="3.10.580.10">
    <property type="entry name" value="CBS-domain"/>
    <property type="match status" value="2"/>
</dbReference>
<dbReference type="PANTHER" id="PTHR43080">
    <property type="entry name" value="CBS DOMAIN-CONTAINING PROTEIN CBSX3, MITOCHONDRIAL"/>
    <property type="match status" value="1"/>
</dbReference>
<organism evidence="4 5">
    <name type="scientific">Gimesia chilikensis</name>
    <dbReference type="NCBI Taxonomy" id="2605989"/>
    <lineage>
        <taxon>Bacteria</taxon>
        <taxon>Pseudomonadati</taxon>
        <taxon>Planctomycetota</taxon>
        <taxon>Planctomycetia</taxon>
        <taxon>Planctomycetales</taxon>
        <taxon>Planctomycetaceae</taxon>
        <taxon>Gimesia</taxon>
    </lineage>
</organism>
<dbReference type="AlphaFoldDB" id="A0A517PN76"/>
<feature type="domain" description="CBS" evidence="3">
    <location>
        <begin position="234"/>
        <end position="289"/>
    </location>
</feature>
<dbReference type="InterPro" id="IPR000644">
    <property type="entry name" value="CBS_dom"/>
</dbReference>
<evidence type="ECO:0000256" key="1">
    <source>
        <dbReference type="ARBA" id="ARBA00023122"/>
    </source>
</evidence>
<proteinExistence type="predicted"/>
<dbReference type="PROSITE" id="PS51371">
    <property type="entry name" value="CBS"/>
    <property type="match status" value="3"/>
</dbReference>
<reference evidence="4 5" key="1">
    <citation type="submission" date="2019-02" db="EMBL/GenBank/DDBJ databases">
        <title>Deep-cultivation of Planctomycetes and their phenomic and genomic characterization uncovers novel biology.</title>
        <authorList>
            <person name="Wiegand S."/>
            <person name="Jogler M."/>
            <person name="Boedeker C."/>
            <person name="Pinto D."/>
            <person name="Vollmers J."/>
            <person name="Rivas-Marin E."/>
            <person name="Kohn T."/>
            <person name="Peeters S.H."/>
            <person name="Heuer A."/>
            <person name="Rast P."/>
            <person name="Oberbeckmann S."/>
            <person name="Bunk B."/>
            <person name="Jeske O."/>
            <person name="Meyerdierks A."/>
            <person name="Storesund J.E."/>
            <person name="Kallscheuer N."/>
            <person name="Luecker S."/>
            <person name="Lage O.M."/>
            <person name="Pohl T."/>
            <person name="Merkel B.J."/>
            <person name="Hornburger P."/>
            <person name="Mueller R.-W."/>
            <person name="Bruemmer F."/>
            <person name="Labrenz M."/>
            <person name="Spormann A.M."/>
            <person name="Op den Camp H."/>
            <person name="Overmann J."/>
            <person name="Amann R."/>
            <person name="Jetten M.S.M."/>
            <person name="Mascher T."/>
            <person name="Medema M.H."/>
            <person name="Devos D.P."/>
            <person name="Kaster A.-K."/>
            <person name="Ovreas L."/>
            <person name="Rohde M."/>
            <person name="Galperin M.Y."/>
            <person name="Jogler C."/>
        </authorList>
    </citation>
    <scope>NUCLEOTIDE SEQUENCE [LARGE SCALE GENOMIC DNA]</scope>
    <source>
        <strain evidence="4 5">HG66A1</strain>
    </source>
</reference>
<dbReference type="SMART" id="SM00116">
    <property type="entry name" value="CBS"/>
    <property type="match status" value="3"/>
</dbReference>